<dbReference type="Proteomes" id="UP000677228">
    <property type="component" value="Unassembled WGS sequence"/>
</dbReference>
<dbReference type="Pfam" id="PF13385">
    <property type="entry name" value="Laminin_G_3"/>
    <property type="match status" value="2"/>
</dbReference>
<evidence type="ECO:0000256" key="1">
    <source>
        <dbReference type="ARBA" id="ARBA00022729"/>
    </source>
</evidence>
<feature type="non-terminal residue" evidence="5">
    <location>
        <position position="1"/>
    </location>
</feature>
<sequence length="428" mass="45865">SNSQTTTTATVLLSYAYYSFDNNVNDSYNNFNGVVQNGPVSYVTGYVPTGQAIVLNPSSQSQAQSILITNFLNFAYASFTVEVWVYPLALNSGVADNAIIGQCQCNTCTSQCLYLVLRNKQMRLGFYSNDIQGGTSLTTGNWYHLAYVYNYATQQEVVYINGYQDTIGSGHSPYLGMNGTLQIGTSQILLPSNFFQGYMDQLSILNRAKNASEILLDATLACHFSFDSGSLLDSGPTPVTGSATGQNTSIGRVNSSLSFTSSTSYFQAYGFRALGTINQAYSYSVWVKPTSYGGTILHVSQQSNGMGWCVGMIGMSSSGQVTAATWNNGLVGLTGPTLLLNYWTHIVTTYSQSNGLRLYVNGLLISTTGSTSFAASSAPMYVTLGSYVSGSSCASSTSSNGQYFGAVDELYIYSREISAAEVLVLANP</sequence>
<dbReference type="Proteomes" id="UP000682733">
    <property type="component" value="Unassembled WGS sequence"/>
</dbReference>
<accession>A0A8S2H5C0</accession>
<comment type="caution">
    <text evidence="5">The sequence shown here is derived from an EMBL/GenBank/DDBJ whole genome shotgun (WGS) entry which is preliminary data.</text>
</comment>
<dbReference type="InterPro" id="IPR006558">
    <property type="entry name" value="LamG-like"/>
</dbReference>
<dbReference type="EMBL" id="CAJOBA010001539">
    <property type="protein sequence ID" value="CAF3601473.1"/>
    <property type="molecule type" value="Genomic_DNA"/>
</dbReference>
<evidence type="ECO:0000256" key="2">
    <source>
        <dbReference type="ARBA" id="ARBA00023157"/>
    </source>
</evidence>
<dbReference type="EMBL" id="CAJNOK010001540">
    <property type="protein sequence ID" value="CAF0817418.1"/>
    <property type="molecule type" value="Genomic_DNA"/>
</dbReference>
<dbReference type="InterPro" id="IPR013320">
    <property type="entry name" value="ConA-like_dom_sf"/>
</dbReference>
<evidence type="ECO:0000313" key="5">
    <source>
        <dbReference type="EMBL" id="CAF3601473.1"/>
    </source>
</evidence>
<evidence type="ECO:0000313" key="6">
    <source>
        <dbReference type="Proteomes" id="UP000682733"/>
    </source>
</evidence>
<dbReference type="Gene3D" id="2.60.120.200">
    <property type="match status" value="2"/>
</dbReference>
<proteinExistence type="predicted"/>
<dbReference type="PANTHER" id="PTHR42535:SF2">
    <property type="entry name" value="CHROMOSOME UNDETERMINED SCAFFOLD_146, WHOLE GENOME SHOTGUN SEQUENCE"/>
    <property type="match status" value="1"/>
</dbReference>
<keyword evidence="1" id="KW-0732">Signal</keyword>
<dbReference type="SMART" id="SM00560">
    <property type="entry name" value="LamGL"/>
    <property type="match status" value="1"/>
</dbReference>
<keyword evidence="2" id="KW-1015">Disulfide bond</keyword>
<reference evidence="5" key="1">
    <citation type="submission" date="2021-02" db="EMBL/GenBank/DDBJ databases">
        <authorList>
            <person name="Nowell W R."/>
        </authorList>
    </citation>
    <scope>NUCLEOTIDE SEQUENCE</scope>
</reference>
<protein>
    <recommendedName>
        <fullName evidence="3">LamG-like jellyroll fold domain-containing protein</fullName>
    </recommendedName>
</protein>
<feature type="domain" description="LamG-like jellyroll fold" evidence="3">
    <location>
        <begin position="77"/>
        <end position="212"/>
    </location>
</feature>
<dbReference type="PANTHER" id="PTHR42535">
    <property type="entry name" value="OOKINETE PROTEIN, PUTATIVE-RELATED"/>
    <property type="match status" value="1"/>
</dbReference>
<organism evidence="5 6">
    <name type="scientific">Didymodactylos carnosus</name>
    <dbReference type="NCBI Taxonomy" id="1234261"/>
    <lineage>
        <taxon>Eukaryota</taxon>
        <taxon>Metazoa</taxon>
        <taxon>Spiralia</taxon>
        <taxon>Gnathifera</taxon>
        <taxon>Rotifera</taxon>
        <taxon>Eurotatoria</taxon>
        <taxon>Bdelloidea</taxon>
        <taxon>Philodinida</taxon>
        <taxon>Philodinidae</taxon>
        <taxon>Didymodactylos</taxon>
    </lineage>
</organism>
<gene>
    <name evidence="4" type="ORF">OVA965_LOCUS5467</name>
    <name evidence="5" type="ORF">TMI583_LOCUS5462</name>
</gene>
<dbReference type="SUPFAM" id="SSF49899">
    <property type="entry name" value="Concanavalin A-like lectins/glucanases"/>
    <property type="match status" value="2"/>
</dbReference>
<dbReference type="AlphaFoldDB" id="A0A8S2H5C0"/>
<evidence type="ECO:0000259" key="3">
    <source>
        <dbReference type="SMART" id="SM00560"/>
    </source>
</evidence>
<evidence type="ECO:0000313" key="4">
    <source>
        <dbReference type="EMBL" id="CAF0817418.1"/>
    </source>
</evidence>
<name>A0A8S2H5C0_9BILA</name>